<dbReference type="InterPro" id="IPR023381">
    <property type="entry name" value="YP001051499.1-like_dom_sf"/>
</dbReference>
<gene>
    <name evidence="1" type="ORF">B1199_11770</name>
</gene>
<keyword evidence="2" id="KW-1185">Reference proteome</keyword>
<dbReference type="Gene3D" id="1.20.1590.10">
    <property type="entry name" value="YP_001051499.1 domain like"/>
    <property type="match status" value="1"/>
</dbReference>
<dbReference type="Proteomes" id="UP000194841">
    <property type="component" value="Unassembled WGS sequence"/>
</dbReference>
<sequence>MKKPNNFQRIRELNYLQKAVLAAALLERMLPNYTLFCQATEFGESSVLRNALNLIWEKLVLPKSKINLELLVDKVEPNVPEVADFDMFGVYPAIDTATALLGMLNGLLMEDESEFVDISKISQATVAKLIEYQLTSEDIVADNQAIREHPLMQYEMEMLSELIEHVENMGRITSESVKALKKKALEDGQTNIGIEIE</sequence>
<name>A0A244CRA1_PSEDV</name>
<organism evidence="1 2">
    <name type="scientific">Pseudoalteromonas ulvae</name>
    <dbReference type="NCBI Taxonomy" id="107327"/>
    <lineage>
        <taxon>Bacteria</taxon>
        <taxon>Pseudomonadati</taxon>
        <taxon>Pseudomonadota</taxon>
        <taxon>Gammaproteobacteria</taxon>
        <taxon>Alteromonadales</taxon>
        <taxon>Pseudoalteromonadaceae</taxon>
        <taxon>Pseudoalteromonas</taxon>
    </lineage>
</organism>
<dbReference type="InterPro" id="IPR007338">
    <property type="entry name" value="DUF416"/>
</dbReference>
<dbReference type="AlphaFoldDB" id="A0A244CRA1"/>
<proteinExistence type="predicted"/>
<protein>
    <recommendedName>
        <fullName evidence="3">DUF416 domain-containing protein</fullName>
    </recommendedName>
</protein>
<dbReference type="RefSeq" id="WP_086744312.1">
    <property type="nucleotide sequence ID" value="NZ_MWPV01000003.1"/>
</dbReference>
<accession>A0A244CRA1</accession>
<comment type="caution">
    <text evidence="1">The sequence shown here is derived from an EMBL/GenBank/DDBJ whole genome shotgun (WGS) entry which is preliminary data.</text>
</comment>
<evidence type="ECO:0008006" key="3">
    <source>
        <dbReference type="Google" id="ProtNLM"/>
    </source>
</evidence>
<reference evidence="1 2" key="1">
    <citation type="submission" date="2017-02" db="EMBL/GenBank/DDBJ databases">
        <title>Pseudoalteromonas ulvae TC14 Genome.</title>
        <authorList>
            <person name="Molmeret M."/>
        </authorList>
    </citation>
    <scope>NUCLEOTIDE SEQUENCE [LARGE SCALE GENOMIC DNA]</scope>
    <source>
        <strain evidence="1">TC14</strain>
    </source>
</reference>
<dbReference type="OrthoDB" id="9204516at2"/>
<evidence type="ECO:0000313" key="2">
    <source>
        <dbReference type="Proteomes" id="UP000194841"/>
    </source>
</evidence>
<dbReference type="EMBL" id="MWPV01000003">
    <property type="protein sequence ID" value="OUL57729.1"/>
    <property type="molecule type" value="Genomic_DNA"/>
</dbReference>
<dbReference type="Pfam" id="PF04222">
    <property type="entry name" value="DUF416"/>
    <property type="match status" value="1"/>
</dbReference>
<evidence type="ECO:0000313" key="1">
    <source>
        <dbReference type="EMBL" id="OUL57729.1"/>
    </source>
</evidence>